<dbReference type="Gramene" id="TuG1812G0500001621.01.T03">
    <property type="protein sequence ID" value="TuG1812G0500001621.01.T03"/>
    <property type="gene ID" value="TuG1812G0500001621.01"/>
</dbReference>
<accession>A0A8R7UH16</accession>
<reference evidence="2" key="1">
    <citation type="journal article" date="2013" name="Nature">
        <title>Draft genome of the wheat A-genome progenitor Triticum urartu.</title>
        <authorList>
            <person name="Ling H.Q."/>
            <person name="Zhao S."/>
            <person name="Liu D."/>
            <person name="Wang J."/>
            <person name="Sun H."/>
            <person name="Zhang C."/>
            <person name="Fan H."/>
            <person name="Li D."/>
            <person name="Dong L."/>
            <person name="Tao Y."/>
            <person name="Gao C."/>
            <person name="Wu H."/>
            <person name="Li Y."/>
            <person name="Cui Y."/>
            <person name="Guo X."/>
            <person name="Zheng S."/>
            <person name="Wang B."/>
            <person name="Yu K."/>
            <person name="Liang Q."/>
            <person name="Yang W."/>
            <person name="Lou X."/>
            <person name="Chen J."/>
            <person name="Feng M."/>
            <person name="Jian J."/>
            <person name="Zhang X."/>
            <person name="Luo G."/>
            <person name="Jiang Y."/>
            <person name="Liu J."/>
            <person name="Wang Z."/>
            <person name="Sha Y."/>
            <person name="Zhang B."/>
            <person name="Wu H."/>
            <person name="Tang D."/>
            <person name="Shen Q."/>
            <person name="Xue P."/>
            <person name="Zou S."/>
            <person name="Wang X."/>
            <person name="Liu X."/>
            <person name="Wang F."/>
            <person name="Yang Y."/>
            <person name="An X."/>
            <person name="Dong Z."/>
            <person name="Zhang K."/>
            <person name="Zhang X."/>
            <person name="Luo M.C."/>
            <person name="Dvorak J."/>
            <person name="Tong Y."/>
            <person name="Wang J."/>
            <person name="Yang H."/>
            <person name="Li Z."/>
            <person name="Wang D."/>
            <person name="Zhang A."/>
            <person name="Wang J."/>
        </authorList>
    </citation>
    <scope>NUCLEOTIDE SEQUENCE</scope>
    <source>
        <strain evidence="2">cv. G1812</strain>
    </source>
</reference>
<dbReference type="Proteomes" id="UP000015106">
    <property type="component" value="Chromosome 5"/>
</dbReference>
<keyword evidence="2" id="KW-1185">Reference proteome</keyword>
<organism evidence="1 2">
    <name type="scientific">Triticum urartu</name>
    <name type="common">Red wild einkorn</name>
    <name type="synonym">Crithodium urartu</name>
    <dbReference type="NCBI Taxonomy" id="4572"/>
    <lineage>
        <taxon>Eukaryota</taxon>
        <taxon>Viridiplantae</taxon>
        <taxon>Streptophyta</taxon>
        <taxon>Embryophyta</taxon>
        <taxon>Tracheophyta</taxon>
        <taxon>Spermatophyta</taxon>
        <taxon>Magnoliopsida</taxon>
        <taxon>Liliopsida</taxon>
        <taxon>Poales</taxon>
        <taxon>Poaceae</taxon>
        <taxon>BOP clade</taxon>
        <taxon>Pooideae</taxon>
        <taxon>Triticodae</taxon>
        <taxon>Triticeae</taxon>
        <taxon>Triticinae</taxon>
        <taxon>Triticum</taxon>
    </lineage>
</organism>
<evidence type="ECO:0000313" key="1">
    <source>
        <dbReference type="EnsemblPlants" id="TuG1812G0500001621.01.T03"/>
    </source>
</evidence>
<dbReference type="AlphaFoldDB" id="A0A8R7UH16"/>
<reference evidence="1" key="2">
    <citation type="submission" date="2018-03" db="EMBL/GenBank/DDBJ databases">
        <title>The Triticum urartu genome reveals the dynamic nature of wheat genome evolution.</title>
        <authorList>
            <person name="Ling H."/>
            <person name="Ma B."/>
            <person name="Shi X."/>
            <person name="Liu H."/>
            <person name="Dong L."/>
            <person name="Sun H."/>
            <person name="Cao Y."/>
            <person name="Gao Q."/>
            <person name="Zheng S."/>
            <person name="Li Y."/>
            <person name="Yu Y."/>
            <person name="Du H."/>
            <person name="Qi M."/>
            <person name="Li Y."/>
            <person name="Yu H."/>
            <person name="Cui Y."/>
            <person name="Wang N."/>
            <person name="Chen C."/>
            <person name="Wu H."/>
            <person name="Zhao Y."/>
            <person name="Zhang J."/>
            <person name="Li Y."/>
            <person name="Zhou W."/>
            <person name="Zhang B."/>
            <person name="Hu W."/>
            <person name="Eijk M."/>
            <person name="Tang J."/>
            <person name="Witsenboer H."/>
            <person name="Zhao S."/>
            <person name="Li Z."/>
            <person name="Zhang A."/>
            <person name="Wang D."/>
            <person name="Liang C."/>
        </authorList>
    </citation>
    <scope>NUCLEOTIDE SEQUENCE [LARGE SCALE GENOMIC DNA]</scope>
    <source>
        <strain evidence="1">cv. G1812</strain>
    </source>
</reference>
<name>A0A8R7UH16_TRIUA</name>
<gene>
    <name evidence="1" type="primary">LOC125508645</name>
</gene>
<evidence type="ECO:0000313" key="2">
    <source>
        <dbReference type="Proteomes" id="UP000015106"/>
    </source>
</evidence>
<protein>
    <submittedName>
        <fullName evidence="1">Uncharacterized protein</fullName>
    </submittedName>
</protein>
<sequence length="50" mass="5624">MAVIKVRVSKLRKAKSVEDSRHKRANGEAPVEPQQREVCAFCDDGGDLIW</sequence>
<reference evidence="1" key="3">
    <citation type="submission" date="2022-06" db="UniProtKB">
        <authorList>
            <consortium name="EnsemblPlants"/>
        </authorList>
    </citation>
    <scope>IDENTIFICATION</scope>
</reference>
<proteinExistence type="predicted"/>
<dbReference type="EnsemblPlants" id="TuG1812G0500001621.01.T03">
    <property type="protein sequence ID" value="TuG1812G0500001621.01.T03"/>
    <property type="gene ID" value="TuG1812G0500001621.01"/>
</dbReference>